<dbReference type="InterPro" id="IPR013324">
    <property type="entry name" value="RNA_pol_sigma_r3/r4-like"/>
</dbReference>
<organism evidence="7 8">
    <name type="scientific">Sphingobacterium oryzagri</name>
    <dbReference type="NCBI Taxonomy" id="3025669"/>
    <lineage>
        <taxon>Bacteria</taxon>
        <taxon>Pseudomonadati</taxon>
        <taxon>Bacteroidota</taxon>
        <taxon>Sphingobacteriia</taxon>
        <taxon>Sphingobacteriales</taxon>
        <taxon>Sphingobacteriaceae</taxon>
        <taxon>Sphingobacterium</taxon>
    </lineage>
</organism>
<dbReference type="NCBIfam" id="TIGR02937">
    <property type="entry name" value="sigma70-ECF"/>
    <property type="match status" value="1"/>
</dbReference>
<dbReference type="Proteomes" id="UP001221558">
    <property type="component" value="Chromosome"/>
</dbReference>
<keyword evidence="4" id="KW-0804">Transcription</keyword>
<evidence type="ECO:0000256" key="4">
    <source>
        <dbReference type="ARBA" id="ARBA00023163"/>
    </source>
</evidence>
<dbReference type="SUPFAM" id="SSF88946">
    <property type="entry name" value="Sigma2 domain of RNA polymerase sigma factors"/>
    <property type="match status" value="1"/>
</dbReference>
<reference evidence="7 8" key="1">
    <citation type="submission" date="2023-02" db="EMBL/GenBank/DDBJ databases">
        <title>Genome sequence of Sphingobacterium sp. KACC 22765.</title>
        <authorList>
            <person name="Kim S."/>
            <person name="Heo J."/>
            <person name="Kwon S.-W."/>
        </authorList>
    </citation>
    <scope>NUCLEOTIDE SEQUENCE [LARGE SCALE GENOMIC DNA]</scope>
    <source>
        <strain evidence="7 8">KACC 22765</strain>
    </source>
</reference>
<sequence>MKQAWLDIRNGDKQRFITLYDELYEPLFHYALALCKDRELVKECIHLLFCELWETHERLPVDVQNPKFYLFTWLRRILFRQLKSQMVVPAEMIEEPAEASYEDQQIAIEQAVELQQKLQAALSRLTKKQQRYIDLKFFQNKSYEEIAALENAAVRTVYNVIYEAIKSMRGQAFLLLLASGKWW</sequence>
<keyword evidence="3" id="KW-0731">Sigma factor</keyword>
<dbReference type="InterPro" id="IPR013325">
    <property type="entry name" value="RNA_pol_sigma_r2"/>
</dbReference>
<dbReference type="Gene3D" id="1.10.1740.10">
    <property type="match status" value="1"/>
</dbReference>
<gene>
    <name evidence="7" type="ORF">PQ465_06645</name>
</gene>
<protein>
    <submittedName>
        <fullName evidence="7">Sigma-70 family RNA polymerase sigma factor</fullName>
    </submittedName>
</protein>
<accession>A0ABY7WKD2</accession>
<dbReference type="EMBL" id="CP117880">
    <property type="protein sequence ID" value="WDF70051.1"/>
    <property type="molecule type" value="Genomic_DNA"/>
</dbReference>
<dbReference type="Pfam" id="PF04542">
    <property type="entry name" value="Sigma70_r2"/>
    <property type="match status" value="1"/>
</dbReference>
<dbReference type="RefSeq" id="WP_274268758.1">
    <property type="nucleotide sequence ID" value="NZ_CP117880.1"/>
</dbReference>
<dbReference type="PANTHER" id="PTHR43133:SF46">
    <property type="entry name" value="RNA POLYMERASE SIGMA-70 FACTOR ECF SUBFAMILY"/>
    <property type="match status" value="1"/>
</dbReference>
<keyword evidence="2" id="KW-0805">Transcription regulation</keyword>
<comment type="similarity">
    <text evidence="1">Belongs to the sigma-70 factor family. ECF subfamily.</text>
</comment>
<evidence type="ECO:0000313" key="8">
    <source>
        <dbReference type="Proteomes" id="UP001221558"/>
    </source>
</evidence>
<dbReference type="Pfam" id="PF08281">
    <property type="entry name" value="Sigma70_r4_2"/>
    <property type="match status" value="1"/>
</dbReference>
<evidence type="ECO:0000313" key="7">
    <source>
        <dbReference type="EMBL" id="WDF70051.1"/>
    </source>
</evidence>
<evidence type="ECO:0000256" key="1">
    <source>
        <dbReference type="ARBA" id="ARBA00010641"/>
    </source>
</evidence>
<feature type="domain" description="RNA polymerase sigma-70 region 2" evidence="5">
    <location>
        <begin position="19"/>
        <end position="85"/>
    </location>
</feature>
<dbReference type="InterPro" id="IPR036388">
    <property type="entry name" value="WH-like_DNA-bd_sf"/>
</dbReference>
<feature type="domain" description="RNA polymerase sigma factor 70 region 4 type 2" evidence="6">
    <location>
        <begin position="116"/>
        <end position="167"/>
    </location>
</feature>
<dbReference type="InterPro" id="IPR039425">
    <property type="entry name" value="RNA_pol_sigma-70-like"/>
</dbReference>
<dbReference type="SUPFAM" id="SSF88659">
    <property type="entry name" value="Sigma3 and sigma4 domains of RNA polymerase sigma factors"/>
    <property type="match status" value="1"/>
</dbReference>
<name>A0ABY7WKD2_9SPHI</name>
<proteinExistence type="inferred from homology"/>
<evidence type="ECO:0000259" key="5">
    <source>
        <dbReference type="Pfam" id="PF04542"/>
    </source>
</evidence>
<keyword evidence="8" id="KW-1185">Reference proteome</keyword>
<dbReference type="InterPro" id="IPR007627">
    <property type="entry name" value="RNA_pol_sigma70_r2"/>
</dbReference>
<dbReference type="InterPro" id="IPR013249">
    <property type="entry name" value="RNA_pol_sigma70_r4_t2"/>
</dbReference>
<evidence type="ECO:0000259" key="6">
    <source>
        <dbReference type="Pfam" id="PF08281"/>
    </source>
</evidence>
<dbReference type="InterPro" id="IPR014284">
    <property type="entry name" value="RNA_pol_sigma-70_dom"/>
</dbReference>
<evidence type="ECO:0000256" key="2">
    <source>
        <dbReference type="ARBA" id="ARBA00023015"/>
    </source>
</evidence>
<evidence type="ECO:0000256" key="3">
    <source>
        <dbReference type="ARBA" id="ARBA00023082"/>
    </source>
</evidence>
<dbReference type="PANTHER" id="PTHR43133">
    <property type="entry name" value="RNA POLYMERASE ECF-TYPE SIGMA FACTO"/>
    <property type="match status" value="1"/>
</dbReference>
<dbReference type="Gene3D" id="1.10.10.10">
    <property type="entry name" value="Winged helix-like DNA-binding domain superfamily/Winged helix DNA-binding domain"/>
    <property type="match status" value="1"/>
</dbReference>